<evidence type="ECO:0000256" key="3">
    <source>
        <dbReference type="ARBA" id="ARBA00022692"/>
    </source>
</evidence>
<keyword evidence="4 6" id="KW-1133">Transmembrane helix</keyword>
<evidence type="ECO:0000256" key="4">
    <source>
        <dbReference type="ARBA" id="ARBA00022989"/>
    </source>
</evidence>
<protein>
    <recommendedName>
        <fullName evidence="9">Cytochrome c oxidase assembly protein</fullName>
    </recommendedName>
</protein>
<feature type="transmembrane region" description="Helical" evidence="6">
    <location>
        <begin position="154"/>
        <end position="177"/>
    </location>
</feature>
<sequence length="260" mass="29009">MIHHYLGSIEPWFQLTAALLLAWSLIFYPMLSIWTNEHYRKWPMHRYLFWFAGVIAAGASLVGPLANAAHTSFSFHMTGHLLLGMLAPLLLLHGKPLTLVMRGLPTQSARRLSRLLNSQFIAVASHPASTALLNFGGLFILYRTDLFVLMHQSTGVYALVHIHILLAGYMFTWSILYTDLTAHRHSFRLRAAVLVVALASHKVLAKLLYAMLPAGITTSDGQMGALIMYYGGDVIDLALIILFCYSWYKATAPGRITRAV</sequence>
<dbReference type="KEGG" id="prt:AUC31_01325"/>
<organism evidence="7 8">
    <name type="scientific">Planococcus rifietoensis</name>
    <dbReference type="NCBI Taxonomy" id="200991"/>
    <lineage>
        <taxon>Bacteria</taxon>
        <taxon>Bacillati</taxon>
        <taxon>Bacillota</taxon>
        <taxon>Bacilli</taxon>
        <taxon>Bacillales</taxon>
        <taxon>Caryophanaceae</taxon>
        <taxon>Planococcus</taxon>
    </lineage>
</organism>
<dbReference type="EMBL" id="CP013659">
    <property type="protein sequence ID" value="ALS76941.1"/>
    <property type="molecule type" value="Genomic_DNA"/>
</dbReference>
<feature type="transmembrane region" description="Helical" evidence="6">
    <location>
        <begin position="227"/>
        <end position="248"/>
    </location>
</feature>
<evidence type="ECO:0000256" key="2">
    <source>
        <dbReference type="ARBA" id="ARBA00022475"/>
    </source>
</evidence>
<feature type="transmembrane region" description="Helical" evidence="6">
    <location>
        <begin position="47"/>
        <end position="67"/>
    </location>
</feature>
<keyword evidence="2" id="KW-1003">Cell membrane</keyword>
<feature type="transmembrane region" description="Helical" evidence="6">
    <location>
        <begin position="12"/>
        <end position="35"/>
    </location>
</feature>
<dbReference type="OrthoDB" id="5024156at2"/>
<dbReference type="Pfam" id="PF09678">
    <property type="entry name" value="Caa3_CtaG"/>
    <property type="match status" value="1"/>
</dbReference>
<dbReference type="STRING" id="200991.AUC31_01325"/>
<feature type="transmembrane region" description="Helical" evidence="6">
    <location>
        <begin position="73"/>
        <end position="92"/>
    </location>
</feature>
<comment type="subcellular location">
    <subcellularLocation>
        <location evidence="1">Cell membrane</location>
        <topology evidence="1">Multi-pass membrane protein</topology>
    </subcellularLocation>
</comment>
<keyword evidence="3 6" id="KW-0812">Transmembrane</keyword>
<keyword evidence="8" id="KW-1185">Reference proteome</keyword>
<dbReference type="AlphaFoldDB" id="A0A0U2YVP5"/>
<proteinExistence type="predicted"/>
<evidence type="ECO:0000256" key="1">
    <source>
        <dbReference type="ARBA" id="ARBA00004651"/>
    </source>
</evidence>
<feature type="transmembrane region" description="Helical" evidence="6">
    <location>
        <begin position="120"/>
        <end position="142"/>
    </location>
</feature>
<evidence type="ECO:0000256" key="6">
    <source>
        <dbReference type="SAM" id="Phobius"/>
    </source>
</evidence>
<evidence type="ECO:0000313" key="7">
    <source>
        <dbReference type="EMBL" id="ALS76941.1"/>
    </source>
</evidence>
<dbReference type="GO" id="GO:0005886">
    <property type="term" value="C:plasma membrane"/>
    <property type="evidence" value="ECO:0007669"/>
    <property type="project" value="UniProtKB-SubCell"/>
</dbReference>
<keyword evidence="5 6" id="KW-0472">Membrane</keyword>
<reference evidence="7" key="1">
    <citation type="submission" date="2016-01" db="EMBL/GenBank/DDBJ databases">
        <title>Complete genome of Planococcus rifietoensis type strain M8.</title>
        <authorList>
            <person name="See-Too W.S."/>
        </authorList>
    </citation>
    <scope>NUCLEOTIDE SEQUENCE [LARGE SCALE GENOMIC DNA]</scope>
    <source>
        <strain evidence="7">M8</strain>
    </source>
</reference>
<dbReference type="Proteomes" id="UP000067683">
    <property type="component" value="Chromosome"/>
</dbReference>
<gene>
    <name evidence="7" type="ORF">AUC31_01325</name>
</gene>
<dbReference type="InterPro" id="IPR019108">
    <property type="entry name" value="Caa3_assmbl_CtaG-rel"/>
</dbReference>
<evidence type="ECO:0000256" key="5">
    <source>
        <dbReference type="ARBA" id="ARBA00023136"/>
    </source>
</evidence>
<name>A0A0U2YVP5_9BACL</name>
<accession>A0A0U2YVP5</accession>
<evidence type="ECO:0008006" key="9">
    <source>
        <dbReference type="Google" id="ProtNLM"/>
    </source>
</evidence>
<feature type="transmembrane region" description="Helical" evidence="6">
    <location>
        <begin position="189"/>
        <end position="212"/>
    </location>
</feature>
<evidence type="ECO:0000313" key="8">
    <source>
        <dbReference type="Proteomes" id="UP000067683"/>
    </source>
</evidence>